<dbReference type="SUPFAM" id="SSF48464">
    <property type="entry name" value="ENTH/VHS domain"/>
    <property type="match status" value="1"/>
</dbReference>
<keyword evidence="4" id="KW-1185">Reference proteome</keyword>
<reference evidence="3 4" key="1">
    <citation type="submission" date="2014-03" db="EMBL/GenBank/DDBJ databases">
        <title>The genome of Kluyveromyces dobzhanskii.</title>
        <authorList>
            <person name="Nystedt B."/>
            <person name="Astrom S."/>
        </authorList>
    </citation>
    <scope>NUCLEOTIDE SEQUENCE [LARGE SCALE GENOMIC DNA]</scope>
    <source>
        <strain evidence="3 4">CBS 2104</strain>
    </source>
</reference>
<dbReference type="GO" id="GO:0031124">
    <property type="term" value="P:mRNA 3'-end processing"/>
    <property type="evidence" value="ECO:0007669"/>
    <property type="project" value="InterPro"/>
</dbReference>
<sequence>MAFSREQFLNKVQSLDETQDSIVNTSKWILTLYEDSDKVAAAWSEYLNKGSISTKRKLLVIYLANDIVQQAKHKQVPNFDRSFGDVLPSALEKVYADFPTDLRAKVKRVVGIWKQRKVLSESVLKAINQRLDAAERSSPASSSSTHKSKEKVDKRWGRLSSVYDSIEQNQKNGATLRLRFDKSLEALDPTSVVYAENYTVISKIGNSVKESLQKSIDYRSTLAAELSKLITEQNDLLNKEQDSISEIDSILADKDPATIAESTNPNDADLLPTYENNEDDDEDDDSSDDSDEAPSKDKHTEPSNEQQDIASSSEKSSSEEPVPKKMKLEEPKDEGATPSSSSPIKNNTGAIASSIQDLLSRLAD</sequence>
<dbReference type="SMART" id="SM00582">
    <property type="entry name" value="RPR"/>
    <property type="match status" value="1"/>
</dbReference>
<gene>
    <name evidence="3" type="ORF">KLDO_g1504</name>
</gene>
<dbReference type="Pfam" id="PF04818">
    <property type="entry name" value="CID"/>
    <property type="match status" value="1"/>
</dbReference>
<feature type="compositionally biased region" description="Basic and acidic residues" evidence="1">
    <location>
        <begin position="293"/>
        <end position="302"/>
    </location>
</feature>
<feature type="compositionally biased region" description="Polar residues" evidence="1">
    <location>
        <begin position="337"/>
        <end position="351"/>
    </location>
</feature>
<dbReference type="CDD" id="cd17003">
    <property type="entry name" value="CID_Rtt103"/>
    <property type="match status" value="1"/>
</dbReference>
<evidence type="ECO:0000313" key="4">
    <source>
        <dbReference type="Proteomes" id="UP000031516"/>
    </source>
</evidence>
<comment type="caution">
    <text evidence="3">The sequence shown here is derived from an EMBL/GenBank/DDBJ whole genome shotgun (WGS) entry which is preliminary data.</text>
</comment>
<dbReference type="PANTHER" id="PTHR12460">
    <property type="entry name" value="CYCLIN-DEPENDENT KINASE INHIBITOR-RELATED PROTEIN"/>
    <property type="match status" value="1"/>
</dbReference>
<dbReference type="InterPro" id="IPR047883">
    <property type="entry name" value="Rtt103-like_CID"/>
</dbReference>
<feature type="compositionally biased region" description="Basic and acidic residues" evidence="1">
    <location>
        <begin position="316"/>
        <end position="335"/>
    </location>
</feature>
<dbReference type="InterPro" id="IPR006569">
    <property type="entry name" value="CID_dom"/>
</dbReference>
<proteinExistence type="predicted"/>
<dbReference type="OrthoDB" id="10069473at2759"/>
<dbReference type="Proteomes" id="UP000031516">
    <property type="component" value="Unassembled WGS sequence"/>
</dbReference>
<name>A0A0A8L2E0_9SACH</name>
<dbReference type="InterPro" id="IPR008942">
    <property type="entry name" value="ENTH_VHS"/>
</dbReference>
<dbReference type="PANTHER" id="PTHR12460:SF0">
    <property type="entry name" value="CID DOMAIN-CONTAINING PROTEIN-RELATED"/>
    <property type="match status" value="1"/>
</dbReference>
<feature type="region of interest" description="Disordered" evidence="1">
    <location>
        <begin position="256"/>
        <end position="351"/>
    </location>
</feature>
<dbReference type="GO" id="GO:0099122">
    <property type="term" value="F:RNA polymerase II C-terminal domain binding"/>
    <property type="evidence" value="ECO:0007669"/>
    <property type="project" value="InterPro"/>
</dbReference>
<feature type="domain" description="CID" evidence="2">
    <location>
        <begin position="1"/>
        <end position="135"/>
    </location>
</feature>
<dbReference type="AlphaFoldDB" id="A0A0A8L2E0"/>
<feature type="compositionally biased region" description="Acidic residues" evidence="1">
    <location>
        <begin position="276"/>
        <end position="292"/>
    </location>
</feature>
<dbReference type="Gene3D" id="1.25.40.90">
    <property type="match status" value="1"/>
</dbReference>
<evidence type="ECO:0000259" key="2">
    <source>
        <dbReference type="PROSITE" id="PS51391"/>
    </source>
</evidence>
<protein>
    <submittedName>
        <fullName evidence="3">WGS project CCBQ000000000 data, contig 00099</fullName>
    </submittedName>
</protein>
<accession>A0A0A8L2E0</accession>
<evidence type="ECO:0000256" key="1">
    <source>
        <dbReference type="SAM" id="MobiDB-lite"/>
    </source>
</evidence>
<organism evidence="3 4">
    <name type="scientific">Kluyveromyces dobzhanskii CBS 2104</name>
    <dbReference type="NCBI Taxonomy" id="1427455"/>
    <lineage>
        <taxon>Eukaryota</taxon>
        <taxon>Fungi</taxon>
        <taxon>Dikarya</taxon>
        <taxon>Ascomycota</taxon>
        <taxon>Saccharomycotina</taxon>
        <taxon>Saccharomycetes</taxon>
        <taxon>Saccharomycetales</taxon>
        <taxon>Saccharomycetaceae</taxon>
        <taxon>Kluyveromyces</taxon>
    </lineage>
</organism>
<dbReference type="PROSITE" id="PS51391">
    <property type="entry name" value="CID"/>
    <property type="match status" value="1"/>
</dbReference>
<dbReference type="EMBL" id="CCBQ010000019">
    <property type="protein sequence ID" value="CDO93202.1"/>
    <property type="molecule type" value="Genomic_DNA"/>
</dbReference>
<evidence type="ECO:0000313" key="3">
    <source>
        <dbReference type="EMBL" id="CDO93202.1"/>
    </source>
</evidence>